<dbReference type="Proteomes" id="UP000732380">
    <property type="component" value="Unassembled WGS sequence"/>
</dbReference>
<evidence type="ECO:0000313" key="3">
    <source>
        <dbReference type="Proteomes" id="UP000732380"/>
    </source>
</evidence>
<accession>A0A9P7PVG5</accession>
<sequence>MSSQKSSVILSNQNQWTAWIKSITFRAKSLKVWPKVKPGSNLPLLEEPTEPEVPPLSGHDSYAGINEPTELRHLTVNSLKTYEKEILPDPLFLAHICVV</sequence>
<dbReference type="AlphaFoldDB" id="A0A9P7PVG5"/>
<comment type="caution">
    <text evidence="2">The sequence shown here is derived from an EMBL/GenBank/DDBJ whole genome shotgun (WGS) entry which is preliminary data.</text>
</comment>
<protein>
    <submittedName>
        <fullName evidence="2">Uncharacterized protein</fullName>
    </submittedName>
</protein>
<evidence type="ECO:0000256" key="1">
    <source>
        <dbReference type="SAM" id="MobiDB-lite"/>
    </source>
</evidence>
<reference evidence="2 3" key="1">
    <citation type="journal article" date="2020" name="bioRxiv">
        <title>Whole genome comparisons of ergot fungi reveals the divergence and evolution of species within the genus Claviceps are the result of varying mechanisms driving genome evolution and host range expansion.</title>
        <authorList>
            <person name="Wyka S.A."/>
            <person name="Mondo S.J."/>
            <person name="Liu M."/>
            <person name="Dettman J."/>
            <person name="Nalam V."/>
            <person name="Broders K.D."/>
        </authorList>
    </citation>
    <scope>NUCLEOTIDE SEQUENCE [LARGE SCALE GENOMIC DNA]</scope>
    <source>
        <strain evidence="2 3">LM576</strain>
    </source>
</reference>
<evidence type="ECO:0000313" key="2">
    <source>
        <dbReference type="EMBL" id="KAG6105185.1"/>
    </source>
</evidence>
<proteinExistence type="predicted"/>
<name>A0A9P7PVG5_9HYPO</name>
<organism evidence="2 3">
    <name type="scientific">Claviceps humidiphila</name>
    <dbReference type="NCBI Taxonomy" id="1294629"/>
    <lineage>
        <taxon>Eukaryota</taxon>
        <taxon>Fungi</taxon>
        <taxon>Dikarya</taxon>
        <taxon>Ascomycota</taxon>
        <taxon>Pezizomycotina</taxon>
        <taxon>Sordariomycetes</taxon>
        <taxon>Hypocreomycetidae</taxon>
        <taxon>Hypocreales</taxon>
        <taxon>Clavicipitaceae</taxon>
        <taxon>Claviceps</taxon>
    </lineage>
</organism>
<feature type="region of interest" description="Disordered" evidence="1">
    <location>
        <begin position="41"/>
        <end position="64"/>
    </location>
</feature>
<keyword evidence="3" id="KW-1185">Reference proteome</keyword>
<dbReference type="EMBL" id="SRQM01000866">
    <property type="protein sequence ID" value="KAG6105185.1"/>
    <property type="molecule type" value="Genomic_DNA"/>
</dbReference>
<gene>
    <name evidence="2" type="ORF">E4U13_008011</name>
</gene>